<evidence type="ECO:0000256" key="1">
    <source>
        <dbReference type="ARBA" id="ARBA00004141"/>
    </source>
</evidence>
<dbReference type="InterPro" id="IPR005285">
    <property type="entry name" value="Drug-R_PDR/CDR"/>
</dbReference>
<dbReference type="FunFam" id="3.40.50.300:FF:000054">
    <property type="entry name" value="ABC multidrug transporter atrF"/>
    <property type="match status" value="1"/>
</dbReference>
<comment type="subcellular location">
    <subcellularLocation>
        <location evidence="1">Membrane</location>
        <topology evidence="1">Multi-pass membrane protein</topology>
    </subcellularLocation>
</comment>
<dbReference type="InterPro" id="IPR013525">
    <property type="entry name" value="ABC2_TM"/>
</dbReference>
<keyword evidence="2" id="KW-0813">Transport</keyword>
<sequence>MSISIQQKDFFNSNSTTNDSEESHSHTQAYNGFDQTTGNKIHELARQLTNQSNNNLNLIKTLSSMSQQSEVPGVSTFNTQKIDERLDPNSPNFNSRYWVKNLRRFTDKDPDYYKPLTLGVAWRNLRSHGIASDADYQTNVGNFIYKLCDKTVHLIPGIAPKTNFDILKKMDGIVYPGEILAVLGRPGAGCSTFLKSIAGRTHGFEIDDQSIITYDGLNQQDIKKNFRGEVIYNAETEIHFPHLTVWETLNLAVKMRAPRNRIPGISREVYAKHMTEVYLAMYGLSQVKDTKVGDEFMRGISGGERKRLSITEASLCGAPFQLWDNSTRGLDAANAVEFTKCLRTQADILNYTTLVSIYQCSTEVYNLYDKVCLLYEGYQIYFGSTQKAKAFFLNMGYECPQRQTTADFLTSLTNPAQRIVKKGYENKVPRTPQEFETYWKNSQQYKDLVLEVDDYIERNKNNNQASSDFVQGHYAQQTKLQRKKSPYMISFWMQVKYIIIRNFQRIRNNMGYSLVNIGGNFAISLIIGSIFFDLPNDTGSFYYRGAALFIAILFNAFASILEILALYEARPIVEKHKGYALYHPAADGLASIISELLNKLLTALSFNIPFYFMVNLRRTAGHFFFYFFVGILSTFAMSHIFRCIGACTKTLYEAMSPASILLLAITIFMGFIIPTNYMLGWSRWINYIDPLAYTFESIMANEFHGMNYTCSLNVPSTSTYDTLGSLNHVCNSVGAKLGSNYVNGDDYIEIAFDYHNSHKWRNVGIIIAYIVVFLLLYLIICEYNEGAKQKGEILLFQQRTLRKLRKQKKIDTSNDIETGNINEKKVITEAEDSDGLKMKISCGDRIFHWKNVCYDIQIKGKTRRILNNVCGWVKPGTVTALMGASGAGKTTLLDVLANRVTMGIVYGDMFVDGHLRDRSFQRSTGYVQQQDLHGTTSTVREALRFSAYLRQPYSVSKEEKDEYVESVISTLEMEKYADAIIGVTGEGLNVEQRKRLTIGVELAAKPDLLLFLDEPTSGLDSETAWSICKLIRKLADQGQAILCTIHQPSAILLDEFDNLLLLEAGGKTVYFGELGEKCNILVNYFEKYSNKKCPKEANPAEWMLDVIGSAPGSHADKDYFDVWTNSEEHKKVLRELESMEKELIKKSVDDSDELLKEFAAPLFFQYKQVLIRVFQHYWRTPMYIWSKILLTIASELFNGFSFFNASRSQQGLQNQMLSIFMYTVIFITLNFQMFENFVTQRKIYEVRERPSKTFSWVAFILAQITGEIPWNILCGTIAFFCWYYPVGLYHNASYTDTVAERGALVWLFSITYYVWSLSFGQAVIAGLDRKETAGILTTILFTMCLAFCGVLAGPDFMPGFWKWMYRVSPLTYLIQGIMSASLANAPVVCSDSELLIFQPPTSYTCLQYMTPYISVVGGYLVDGNATDYCHYCIMSSTNAYLKKANCVYSEMWRNFGIFICYIFINFFIIAGFYWLLRVPKSKNRVKNETKSETKSEL</sequence>
<dbReference type="Pfam" id="PF01061">
    <property type="entry name" value="ABC2_membrane"/>
    <property type="match status" value="2"/>
</dbReference>
<protein>
    <submittedName>
        <fullName evidence="12">Multidrug resistance protein</fullName>
    </submittedName>
</protein>
<dbReference type="Proteomes" id="UP000095038">
    <property type="component" value="Unassembled WGS sequence"/>
</dbReference>
<dbReference type="CDD" id="cd03233">
    <property type="entry name" value="ABCG_PDR_domain1"/>
    <property type="match status" value="1"/>
</dbReference>
<keyword evidence="3 10" id="KW-0812">Transmembrane</keyword>
<feature type="domain" description="ABC transporter" evidence="11">
    <location>
        <begin position="847"/>
        <end position="1090"/>
    </location>
</feature>
<organism evidence="12 13">
    <name type="scientific">Ascoidea rubescens DSM 1968</name>
    <dbReference type="NCBI Taxonomy" id="1344418"/>
    <lineage>
        <taxon>Eukaryota</taxon>
        <taxon>Fungi</taxon>
        <taxon>Dikarya</taxon>
        <taxon>Ascomycota</taxon>
        <taxon>Saccharomycotina</taxon>
        <taxon>Saccharomycetes</taxon>
        <taxon>Ascoideaceae</taxon>
        <taxon>Ascoidea</taxon>
    </lineage>
</organism>
<feature type="transmembrane region" description="Helical" evidence="10">
    <location>
        <begin position="1182"/>
        <end position="1203"/>
    </location>
</feature>
<name>A0A1D2VGQ2_9ASCO</name>
<keyword evidence="6" id="KW-0067">ATP-binding</keyword>
<dbReference type="RefSeq" id="XP_020047123.1">
    <property type="nucleotide sequence ID" value="XM_020194581.1"/>
</dbReference>
<keyword evidence="5" id="KW-0547">Nucleotide-binding</keyword>
<keyword evidence="8 10" id="KW-0472">Membrane</keyword>
<feature type="region of interest" description="Disordered" evidence="9">
    <location>
        <begin position="1"/>
        <end position="34"/>
    </location>
</feature>
<feature type="transmembrane region" description="Helical" evidence="10">
    <location>
        <begin position="1305"/>
        <end position="1327"/>
    </location>
</feature>
<dbReference type="PANTHER" id="PTHR19241">
    <property type="entry name" value="ATP-BINDING CASSETTE TRANSPORTER"/>
    <property type="match status" value="1"/>
</dbReference>
<dbReference type="InterPro" id="IPR010929">
    <property type="entry name" value="PDR_CDR_ABC"/>
</dbReference>
<dbReference type="Pfam" id="PF00005">
    <property type="entry name" value="ABC_tran"/>
    <property type="match status" value="2"/>
</dbReference>
<dbReference type="Pfam" id="PF06422">
    <property type="entry name" value="PDR_CDR"/>
    <property type="match status" value="1"/>
</dbReference>
<dbReference type="Gene3D" id="3.40.50.300">
    <property type="entry name" value="P-loop containing nucleotide triphosphate hydrolases"/>
    <property type="match status" value="2"/>
</dbReference>
<evidence type="ECO:0000256" key="3">
    <source>
        <dbReference type="ARBA" id="ARBA00022692"/>
    </source>
</evidence>
<dbReference type="GO" id="GO:0005524">
    <property type="term" value="F:ATP binding"/>
    <property type="evidence" value="ECO:0007669"/>
    <property type="project" value="UniProtKB-KW"/>
</dbReference>
<keyword evidence="7 10" id="KW-1133">Transmembrane helix</keyword>
<evidence type="ECO:0000256" key="6">
    <source>
        <dbReference type="ARBA" id="ARBA00022840"/>
    </source>
</evidence>
<feature type="transmembrane region" description="Helical" evidence="10">
    <location>
        <begin position="624"/>
        <end position="644"/>
    </location>
</feature>
<evidence type="ECO:0000256" key="5">
    <source>
        <dbReference type="ARBA" id="ARBA00022741"/>
    </source>
</evidence>
<feature type="domain" description="ABC transporter" evidence="11">
    <location>
        <begin position="147"/>
        <end position="401"/>
    </location>
</feature>
<feature type="transmembrane region" description="Helical" evidence="10">
    <location>
        <begin position="1455"/>
        <end position="1476"/>
    </location>
</feature>
<dbReference type="EMBL" id="KV454481">
    <property type="protein sequence ID" value="ODV60816.1"/>
    <property type="molecule type" value="Genomic_DNA"/>
</dbReference>
<evidence type="ECO:0000256" key="10">
    <source>
        <dbReference type="SAM" id="Phobius"/>
    </source>
</evidence>
<proteinExistence type="predicted"/>
<dbReference type="GO" id="GO:0016020">
    <property type="term" value="C:membrane"/>
    <property type="evidence" value="ECO:0007669"/>
    <property type="project" value="UniProtKB-SubCell"/>
</dbReference>
<dbReference type="GO" id="GO:0140359">
    <property type="term" value="F:ABC-type transporter activity"/>
    <property type="evidence" value="ECO:0007669"/>
    <property type="project" value="InterPro"/>
</dbReference>
<feature type="transmembrane region" description="Helical" evidence="10">
    <location>
        <begin position="1334"/>
        <end position="1354"/>
    </location>
</feature>
<keyword evidence="13" id="KW-1185">Reference proteome</keyword>
<evidence type="ECO:0000256" key="2">
    <source>
        <dbReference type="ARBA" id="ARBA00022448"/>
    </source>
</evidence>
<dbReference type="InterPro" id="IPR029481">
    <property type="entry name" value="ABC_trans_N"/>
</dbReference>
<dbReference type="GeneID" id="30968217"/>
<dbReference type="NCBIfam" id="TIGR00956">
    <property type="entry name" value="3a01205"/>
    <property type="match status" value="1"/>
</dbReference>
<dbReference type="InterPro" id="IPR027417">
    <property type="entry name" value="P-loop_NTPase"/>
</dbReference>
<feature type="transmembrane region" description="Helical" evidence="10">
    <location>
        <begin position="1254"/>
        <end position="1285"/>
    </location>
</feature>
<dbReference type="CDD" id="cd03232">
    <property type="entry name" value="ABCG_PDR_domain2"/>
    <property type="match status" value="1"/>
</dbReference>
<feature type="transmembrane region" description="Helical" evidence="10">
    <location>
        <begin position="763"/>
        <end position="780"/>
    </location>
</feature>
<dbReference type="InParanoid" id="A0A1D2VGQ2"/>
<feature type="transmembrane region" description="Helical" evidence="10">
    <location>
        <begin position="546"/>
        <end position="567"/>
    </location>
</feature>
<evidence type="ECO:0000256" key="4">
    <source>
        <dbReference type="ARBA" id="ARBA00022737"/>
    </source>
</evidence>
<dbReference type="GO" id="GO:1990961">
    <property type="term" value="P:xenobiotic detoxification by transmembrane export across the plasma membrane"/>
    <property type="evidence" value="ECO:0007669"/>
    <property type="project" value="InterPro"/>
</dbReference>
<evidence type="ECO:0000313" key="12">
    <source>
        <dbReference type="EMBL" id="ODV60816.1"/>
    </source>
</evidence>
<dbReference type="SUPFAM" id="SSF52540">
    <property type="entry name" value="P-loop containing nucleoside triphosphate hydrolases"/>
    <property type="match status" value="2"/>
</dbReference>
<dbReference type="Pfam" id="PF14510">
    <property type="entry name" value="ABC_trans_N"/>
    <property type="match status" value="1"/>
</dbReference>
<dbReference type="GO" id="GO:0016887">
    <property type="term" value="F:ATP hydrolysis activity"/>
    <property type="evidence" value="ECO:0007669"/>
    <property type="project" value="InterPro"/>
</dbReference>
<evidence type="ECO:0000313" key="13">
    <source>
        <dbReference type="Proteomes" id="UP000095038"/>
    </source>
</evidence>
<dbReference type="InterPro" id="IPR034003">
    <property type="entry name" value="ABCG_PDR_2"/>
</dbReference>
<feature type="transmembrane region" description="Helical" evidence="10">
    <location>
        <begin position="511"/>
        <end position="534"/>
    </location>
</feature>
<reference evidence="13" key="1">
    <citation type="submission" date="2016-05" db="EMBL/GenBank/DDBJ databases">
        <title>Comparative genomics of biotechnologically important yeasts.</title>
        <authorList>
            <consortium name="DOE Joint Genome Institute"/>
            <person name="Riley R."/>
            <person name="Haridas S."/>
            <person name="Wolfe K.H."/>
            <person name="Lopes M.R."/>
            <person name="Hittinger C.T."/>
            <person name="Goker M."/>
            <person name="Salamov A."/>
            <person name="Wisecaver J."/>
            <person name="Long T.M."/>
            <person name="Aerts A.L."/>
            <person name="Barry K."/>
            <person name="Choi C."/>
            <person name="Clum A."/>
            <person name="Coughlan A.Y."/>
            <person name="Deshpande S."/>
            <person name="Douglass A.P."/>
            <person name="Hanson S.J."/>
            <person name="Klenk H.-P."/>
            <person name="Labutti K."/>
            <person name="Lapidus A."/>
            <person name="Lindquist E."/>
            <person name="Lipzen A."/>
            <person name="Meier-Kolthoff J.P."/>
            <person name="Ohm R.A."/>
            <person name="Otillar R.P."/>
            <person name="Pangilinan J."/>
            <person name="Peng Y."/>
            <person name="Rokas A."/>
            <person name="Rosa C.A."/>
            <person name="Scheuner C."/>
            <person name="Sibirny A.A."/>
            <person name="Slot J.C."/>
            <person name="Stielow J.B."/>
            <person name="Sun H."/>
            <person name="Kurtzman C.P."/>
            <person name="Blackwell M."/>
            <person name="Grigoriev I.V."/>
            <person name="Jeffries T.W."/>
        </authorList>
    </citation>
    <scope>NUCLEOTIDE SEQUENCE [LARGE SCALE GENOMIC DNA]</scope>
    <source>
        <strain evidence="13">DSM 1968</strain>
    </source>
</reference>
<evidence type="ECO:0000256" key="7">
    <source>
        <dbReference type="ARBA" id="ARBA00022989"/>
    </source>
</evidence>
<dbReference type="InterPro" id="IPR034001">
    <property type="entry name" value="ABCG_PDR_1"/>
</dbReference>
<dbReference type="SMART" id="SM00382">
    <property type="entry name" value="AAA"/>
    <property type="match status" value="2"/>
</dbReference>
<evidence type="ECO:0000256" key="9">
    <source>
        <dbReference type="SAM" id="MobiDB-lite"/>
    </source>
</evidence>
<keyword evidence="4" id="KW-0677">Repeat</keyword>
<dbReference type="OrthoDB" id="245989at2759"/>
<dbReference type="STRING" id="1344418.A0A1D2VGQ2"/>
<evidence type="ECO:0000259" key="11">
    <source>
        <dbReference type="PROSITE" id="PS50893"/>
    </source>
</evidence>
<dbReference type="InterPro" id="IPR003593">
    <property type="entry name" value="AAA+_ATPase"/>
</dbReference>
<feature type="compositionally biased region" description="Low complexity" evidence="9">
    <location>
        <begin position="9"/>
        <end position="18"/>
    </location>
</feature>
<dbReference type="FunCoup" id="A0A1D2VGQ2">
    <property type="interactions" value="389"/>
</dbReference>
<accession>A0A1D2VGQ2</accession>
<dbReference type="PROSITE" id="PS50893">
    <property type="entry name" value="ABC_TRANSPORTER_2"/>
    <property type="match status" value="2"/>
</dbReference>
<dbReference type="InterPro" id="IPR003439">
    <property type="entry name" value="ABC_transporter-like_ATP-bd"/>
</dbReference>
<gene>
    <name evidence="12" type="ORF">ASCRUDRAFT_81180</name>
</gene>
<feature type="transmembrane region" description="Helical" evidence="10">
    <location>
        <begin position="651"/>
        <end position="673"/>
    </location>
</feature>
<feature type="transmembrane region" description="Helical" evidence="10">
    <location>
        <begin position="1215"/>
        <end position="1234"/>
    </location>
</feature>
<evidence type="ECO:0000256" key="8">
    <source>
        <dbReference type="ARBA" id="ARBA00023136"/>
    </source>
</evidence>